<organism evidence="1">
    <name type="scientific">marine sediment metagenome</name>
    <dbReference type="NCBI Taxonomy" id="412755"/>
    <lineage>
        <taxon>unclassified sequences</taxon>
        <taxon>metagenomes</taxon>
        <taxon>ecological metagenomes</taxon>
    </lineage>
</organism>
<dbReference type="AlphaFoldDB" id="X1V9V5"/>
<dbReference type="EMBL" id="BARW01017539">
    <property type="protein sequence ID" value="GAJ02350.1"/>
    <property type="molecule type" value="Genomic_DNA"/>
</dbReference>
<comment type="caution">
    <text evidence="1">The sequence shown here is derived from an EMBL/GenBank/DDBJ whole genome shotgun (WGS) entry which is preliminary data.</text>
</comment>
<protein>
    <submittedName>
        <fullName evidence="1">Uncharacterized protein</fullName>
    </submittedName>
</protein>
<reference evidence="1" key="1">
    <citation type="journal article" date="2014" name="Front. Microbiol.">
        <title>High frequency of phylogenetically diverse reductive dehalogenase-homologous genes in deep subseafloor sedimentary metagenomes.</title>
        <authorList>
            <person name="Kawai M."/>
            <person name="Futagami T."/>
            <person name="Toyoda A."/>
            <person name="Takaki Y."/>
            <person name="Nishi S."/>
            <person name="Hori S."/>
            <person name="Arai W."/>
            <person name="Tsubouchi T."/>
            <person name="Morono Y."/>
            <person name="Uchiyama I."/>
            <person name="Ito T."/>
            <person name="Fujiyama A."/>
            <person name="Inagaki F."/>
            <person name="Takami H."/>
        </authorList>
    </citation>
    <scope>NUCLEOTIDE SEQUENCE</scope>
    <source>
        <strain evidence="1">Expedition CK06-06</strain>
    </source>
</reference>
<accession>X1V9V5</accession>
<evidence type="ECO:0000313" key="1">
    <source>
        <dbReference type="EMBL" id="GAJ02350.1"/>
    </source>
</evidence>
<proteinExistence type="predicted"/>
<gene>
    <name evidence="1" type="ORF">S12H4_30266</name>
</gene>
<sequence length="90" mass="10400">MKIVINRCYGGFSLSQVGMEYMGFDRMRWSGCSDLPRHDPKLVECVEELGDKANGKHAKLTVVEIPDGVKYSVEEHEGMEWIAEEHRTWR</sequence>
<name>X1V9V5_9ZZZZ</name>